<comment type="catalytic activity">
    <reaction evidence="5">
        <text>a long-chain fatty acid + ATP + CoA = a long-chain fatty acyl-CoA + AMP + diphosphate</text>
        <dbReference type="Rhea" id="RHEA:15421"/>
        <dbReference type="ChEBI" id="CHEBI:30616"/>
        <dbReference type="ChEBI" id="CHEBI:33019"/>
        <dbReference type="ChEBI" id="CHEBI:57287"/>
        <dbReference type="ChEBI" id="CHEBI:57560"/>
        <dbReference type="ChEBI" id="CHEBI:83139"/>
        <dbReference type="ChEBI" id="CHEBI:456215"/>
        <dbReference type="EC" id="6.2.1.3"/>
    </reaction>
</comment>
<feature type="transmembrane region" description="Helical" evidence="7">
    <location>
        <begin position="86"/>
        <end position="104"/>
    </location>
</feature>
<evidence type="ECO:0000256" key="5">
    <source>
        <dbReference type="ARBA" id="ARBA00036813"/>
    </source>
</evidence>
<feature type="region of interest" description="Disordered" evidence="6">
    <location>
        <begin position="1"/>
        <end position="23"/>
    </location>
</feature>
<dbReference type="Gene3D" id="3.40.50.12780">
    <property type="entry name" value="N-terminal domain of ligase-like"/>
    <property type="match status" value="1"/>
</dbReference>
<dbReference type="GO" id="GO:0005783">
    <property type="term" value="C:endoplasmic reticulum"/>
    <property type="evidence" value="ECO:0007669"/>
    <property type="project" value="TreeGrafter"/>
</dbReference>
<keyword evidence="3" id="KW-0547">Nucleotide-binding</keyword>
<dbReference type="GO" id="GO:0004467">
    <property type="term" value="F:long-chain fatty acid-CoA ligase activity"/>
    <property type="evidence" value="ECO:0007669"/>
    <property type="project" value="UniProtKB-EC"/>
</dbReference>
<dbReference type="InterPro" id="IPR000873">
    <property type="entry name" value="AMP-dep_synth/lig_dom"/>
</dbReference>
<accession>A0A5A8D2W3</accession>
<sequence>MPRHDDSHEVREGLLAAERGDGRPSPAFVESEFVRVGSRDAVARNRTCAEKCTGTLIGLVIAVGIAAALGIAAAVDSTASLEGWQIALGAALALVSLVAVPCLYTPGLPKETAFPKATPVALTGATRVGQTLPYRSTRVDTLSTTKRYAAGTATTLREMWDLTSAAHAGCSAFGRREEVDRYVTTKRQRTDDGEVVKKFRRVVLRNEFSFLTYAQANARIVKLARGVESLLQAHHSAGAAGSDPRHAAIFAATRVEWQLSAQACFRAGVPLATVYNTLGKDGLAYAVNLTEATVLFVEGATLAMVADVANGGAVVQAGSPDESEMDLSCVKCVVLLDEPHSPDVDAKKLDALRTRSDARGGPMQVVSLAELEEIGDKPSAPEPPAPTPEDTAVIMFTSGSTGLPKGVVVLHRNLVACAVGLGDSLPNLCSDDIWLAYLPSSHILELAAELCFVSAGGALGYGSPFTLTSGSPSIPQPGDVDESGRPREADVVGDAVALRPTIIACVPAVVARIRKGVMGTVNSTTGLRKWLATYALKTSTAAFSAGKSTPFLDGLVFDGIRTKVLGGNVRAIASGGGPLSADAQVWMNVVMQCPMRQGYGLTETCGGGTLQWMDDRSTARVGPPILSNDIKLVDWEEGGYVSSGATPQGEICICGGNVTAGYYREPEKTAESFVEEADGRIWFRTGDVGQFDPDGVLRIIDRKKDLVKLERGEYISLGKMESVFSGVEGVANIVCYGNSSKMDSVAVVIVDEAGLPEAVRRGSERSYIGDREVAAHIKSMIAAKAREAKFANKGEIPAHVFIGGSTAWLPASGLVTASMKLQRKKVDRYYDAAYKFLYGDGPDPSAALAAAAPAHV</sequence>
<keyword evidence="4" id="KW-0067">ATP-binding</keyword>
<dbReference type="AlphaFoldDB" id="A0A5A8D2W3"/>
<comment type="similarity">
    <text evidence="1">Belongs to the ATP-dependent AMP-binding enzyme family.</text>
</comment>
<comment type="caution">
    <text evidence="9">The sequence shown here is derived from an EMBL/GenBank/DDBJ whole genome shotgun (WGS) entry which is preliminary data.</text>
</comment>
<dbReference type="InterPro" id="IPR020845">
    <property type="entry name" value="AMP-binding_CS"/>
</dbReference>
<evidence type="ECO:0000313" key="10">
    <source>
        <dbReference type="Proteomes" id="UP000325113"/>
    </source>
</evidence>
<keyword evidence="2" id="KW-0436">Ligase</keyword>
<keyword evidence="7" id="KW-0472">Membrane</keyword>
<protein>
    <recommendedName>
        <fullName evidence="8">AMP-dependent synthetase/ligase domain-containing protein</fullName>
    </recommendedName>
</protein>
<dbReference type="PANTHER" id="PTHR43272">
    <property type="entry name" value="LONG-CHAIN-FATTY-ACID--COA LIGASE"/>
    <property type="match status" value="1"/>
</dbReference>
<name>A0A5A8D2W3_CAFRO</name>
<feature type="compositionally biased region" description="Basic and acidic residues" evidence="6">
    <location>
        <begin position="1"/>
        <end position="22"/>
    </location>
</feature>
<evidence type="ECO:0000256" key="1">
    <source>
        <dbReference type="ARBA" id="ARBA00006432"/>
    </source>
</evidence>
<evidence type="ECO:0000256" key="2">
    <source>
        <dbReference type="ARBA" id="ARBA00022598"/>
    </source>
</evidence>
<feature type="domain" description="AMP-dependent synthetase/ligase" evidence="8">
    <location>
        <begin position="200"/>
        <end position="663"/>
    </location>
</feature>
<dbReference type="PROSITE" id="PS00455">
    <property type="entry name" value="AMP_BINDING"/>
    <property type="match status" value="1"/>
</dbReference>
<keyword evidence="7" id="KW-0812">Transmembrane</keyword>
<evidence type="ECO:0000256" key="3">
    <source>
        <dbReference type="ARBA" id="ARBA00022741"/>
    </source>
</evidence>
<dbReference type="SUPFAM" id="SSF56801">
    <property type="entry name" value="Acetyl-CoA synthetase-like"/>
    <property type="match status" value="1"/>
</dbReference>
<organism evidence="9 10">
    <name type="scientific">Cafeteria roenbergensis</name>
    <name type="common">Marine flagellate</name>
    <dbReference type="NCBI Taxonomy" id="33653"/>
    <lineage>
        <taxon>Eukaryota</taxon>
        <taxon>Sar</taxon>
        <taxon>Stramenopiles</taxon>
        <taxon>Bigyra</taxon>
        <taxon>Opalozoa</taxon>
        <taxon>Bicosoecida</taxon>
        <taxon>Cafeteriaceae</taxon>
        <taxon>Cafeteria</taxon>
    </lineage>
</organism>
<evidence type="ECO:0000313" key="9">
    <source>
        <dbReference type="EMBL" id="KAA0159666.1"/>
    </source>
</evidence>
<dbReference type="GO" id="GO:0005524">
    <property type="term" value="F:ATP binding"/>
    <property type="evidence" value="ECO:0007669"/>
    <property type="project" value="UniProtKB-KW"/>
</dbReference>
<evidence type="ECO:0000256" key="7">
    <source>
        <dbReference type="SAM" id="Phobius"/>
    </source>
</evidence>
<evidence type="ECO:0000256" key="4">
    <source>
        <dbReference type="ARBA" id="ARBA00022840"/>
    </source>
</evidence>
<keyword evidence="7" id="KW-1133">Transmembrane helix</keyword>
<evidence type="ECO:0000256" key="6">
    <source>
        <dbReference type="SAM" id="MobiDB-lite"/>
    </source>
</evidence>
<dbReference type="EMBL" id="VLTM01000051">
    <property type="protein sequence ID" value="KAA0159666.1"/>
    <property type="molecule type" value="Genomic_DNA"/>
</dbReference>
<reference evidence="9 10" key="1">
    <citation type="submission" date="2019-07" db="EMBL/GenBank/DDBJ databases">
        <title>Genomes of Cafeteria roenbergensis.</title>
        <authorList>
            <person name="Fischer M.G."/>
            <person name="Hackl T."/>
            <person name="Roman M."/>
        </authorList>
    </citation>
    <scope>NUCLEOTIDE SEQUENCE [LARGE SCALE GENOMIC DNA]</scope>
    <source>
        <strain evidence="9 10">Cflag</strain>
    </source>
</reference>
<proteinExistence type="inferred from homology"/>
<dbReference type="InterPro" id="IPR042099">
    <property type="entry name" value="ANL_N_sf"/>
</dbReference>
<dbReference type="Pfam" id="PF00501">
    <property type="entry name" value="AMP-binding"/>
    <property type="match status" value="1"/>
</dbReference>
<dbReference type="Proteomes" id="UP000325113">
    <property type="component" value="Unassembled WGS sequence"/>
</dbReference>
<evidence type="ECO:0000259" key="8">
    <source>
        <dbReference type="Pfam" id="PF00501"/>
    </source>
</evidence>
<gene>
    <name evidence="9" type="ORF">FNF31_04742</name>
</gene>
<feature type="transmembrane region" description="Helical" evidence="7">
    <location>
        <begin position="54"/>
        <end position="74"/>
    </location>
</feature>
<dbReference type="PANTHER" id="PTHR43272:SF83">
    <property type="entry name" value="ACYL-COA SYNTHETASE LONG-CHAIN, ISOFORM J"/>
    <property type="match status" value="1"/>
</dbReference>
<dbReference type="GO" id="GO:0016020">
    <property type="term" value="C:membrane"/>
    <property type="evidence" value="ECO:0007669"/>
    <property type="project" value="TreeGrafter"/>
</dbReference>